<comment type="subcellular location">
    <subcellularLocation>
        <location evidence="1">Archaeal flagellum</location>
    </subcellularLocation>
</comment>
<reference evidence="6" key="1">
    <citation type="submission" date="2016-10" db="EMBL/GenBank/DDBJ databases">
        <authorList>
            <person name="Varghese N."/>
            <person name="Submissions S."/>
        </authorList>
    </citation>
    <scope>NUCLEOTIDE SEQUENCE [LARGE SCALE GENOMIC DNA]</scope>
    <source>
        <strain evidence="6">DSM 13078</strain>
    </source>
</reference>
<gene>
    <name evidence="5" type="ORF">SAMN05444422_11640</name>
</gene>
<feature type="compositionally biased region" description="Acidic residues" evidence="3">
    <location>
        <begin position="90"/>
        <end position="99"/>
    </location>
</feature>
<feature type="compositionally biased region" description="Acidic residues" evidence="3">
    <location>
        <begin position="534"/>
        <end position="550"/>
    </location>
</feature>
<keyword evidence="2" id="KW-0974">Archaeal flagellum</keyword>
<evidence type="ECO:0000313" key="6">
    <source>
        <dbReference type="Proteomes" id="UP000199161"/>
    </source>
</evidence>
<feature type="region of interest" description="Disordered" evidence="3">
    <location>
        <begin position="165"/>
        <end position="414"/>
    </location>
</feature>
<dbReference type="RefSeq" id="WP_089789900.1">
    <property type="nucleotide sequence ID" value="NZ_FOKW01000016.1"/>
</dbReference>
<keyword evidence="6" id="KW-1185">Reference proteome</keyword>
<evidence type="ECO:0000259" key="4">
    <source>
        <dbReference type="Pfam" id="PF04659"/>
    </source>
</evidence>
<feature type="compositionally biased region" description="Acidic residues" evidence="3">
    <location>
        <begin position="606"/>
        <end position="617"/>
    </location>
</feature>
<dbReference type="InterPro" id="IPR052494">
    <property type="entry name" value="Flagella_assembly_related"/>
</dbReference>
<feature type="compositionally biased region" description="Basic and acidic residues" evidence="3">
    <location>
        <begin position="766"/>
        <end position="777"/>
    </location>
</feature>
<dbReference type="InterPro" id="IPR009205">
    <property type="entry name" value="FlaC_arc"/>
</dbReference>
<dbReference type="Pfam" id="PF04659">
    <property type="entry name" value="Arch_fla_DE"/>
    <property type="match status" value="1"/>
</dbReference>
<feature type="compositionally biased region" description="Low complexity" evidence="3">
    <location>
        <begin position="643"/>
        <end position="658"/>
    </location>
</feature>
<feature type="compositionally biased region" description="Low complexity" evidence="3">
    <location>
        <begin position="18"/>
        <end position="42"/>
    </location>
</feature>
<dbReference type="GO" id="GO:0097589">
    <property type="term" value="C:archaeal-type flagellum"/>
    <property type="evidence" value="ECO:0007669"/>
    <property type="project" value="UniProtKB-SubCell"/>
</dbReference>
<evidence type="ECO:0000256" key="1">
    <source>
        <dbReference type="ARBA" id="ARBA00004618"/>
    </source>
</evidence>
<keyword evidence="5" id="KW-0282">Flagellum</keyword>
<evidence type="ECO:0000256" key="3">
    <source>
        <dbReference type="SAM" id="MobiDB-lite"/>
    </source>
</evidence>
<feature type="compositionally biased region" description="Acidic residues" evidence="3">
    <location>
        <begin position="558"/>
        <end position="597"/>
    </location>
</feature>
<feature type="region of interest" description="Disordered" evidence="3">
    <location>
        <begin position="528"/>
        <end position="818"/>
    </location>
</feature>
<feature type="compositionally biased region" description="Acidic residues" evidence="3">
    <location>
        <begin position="282"/>
        <end position="346"/>
    </location>
</feature>
<feature type="compositionally biased region" description="Basic and acidic residues" evidence="3">
    <location>
        <begin position="794"/>
        <end position="811"/>
    </location>
</feature>
<evidence type="ECO:0000313" key="5">
    <source>
        <dbReference type="EMBL" id="SFC71745.1"/>
    </source>
</evidence>
<protein>
    <submittedName>
        <fullName evidence="5">Flagella accessory protein C (FlaC)</fullName>
    </submittedName>
</protein>
<dbReference type="AlphaFoldDB" id="A0A1I1LFI4"/>
<feature type="domain" description="Archaeal flagella protein FlaD/E" evidence="4">
    <location>
        <begin position="417"/>
        <end position="508"/>
    </location>
</feature>
<feature type="compositionally biased region" description="Basic and acidic residues" evidence="3">
    <location>
        <begin position="618"/>
        <end position="632"/>
    </location>
</feature>
<dbReference type="PANTHER" id="PTHR40698:SF1">
    <property type="entry name" value="FLAGELLA-RELATED PROTEIN D-RELATED"/>
    <property type="match status" value="1"/>
</dbReference>
<accession>A0A1I1LFI4</accession>
<feature type="compositionally biased region" description="Acidic residues" evidence="3">
    <location>
        <begin position="369"/>
        <end position="412"/>
    </location>
</feature>
<dbReference type="OrthoDB" id="121879at2157"/>
<dbReference type="GO" id="GO:0097588">
    <property type="term" value="P:archaeal or bacterial-type flagellum-dependent cell motility"/>
    <property type="evidence" value="ECO:0007669"/>
    <property type="project" value="InterPro"/>
</dbReference>
<feature type="compositionally biased region" description="Acidic residues" evidence="3">
    <location>
        <begin position="353"/>
        <end position="362"/>
    </location>
</feature>
<sequence length="842" mass="89328">MLLSIIGNILGEDDDGSSGDSGNDDLIGGDLSGTGSTSDQGLMPDAGGGTASGTDDSDAGGMDMGGDDFLDDDGGDDFLEDEGLGGGDEMSLDEVEDDGGVSSELEARIEEMENDVGSLSSTVNTVQSENEKISDSLEEIEEDIRKLLEVYEMVTQGVNPFVEGDSLSESFDGGGGGGMAAGTGEFGGQSLFDGGDEGGGDEDMDEDIADAEAEEFLDESIIEDDDGGDDFDDVGMDDGFDDAEDDLGGDDLGGDLGTDDGADDVGGSDGDLSFDELKSEYESGEADWDENPDADDAEADSTEIDGAADETADVEMDAANGDDDDLEFDEFDEGAEETSPGDELEEAGIGVAEESDDSELEAELGIGASEEDDTTEAEPDQDGDAVLDDSASETDTDSELESEGDAVDETIPWDDGGRPYLAEIPSEYNTEYVVMDWLEYLVEQAGLNGAAQTLRFYETIGWISASVEDYLQTMLNGFEGGPDLEDPEPRSSLGVDHKRSLWRISQIATPAKKRRSFDEWLADEGISTRRTIEVEEPGETAAEADEDTDHEADVSGPADDDLEQSLEAELEIEDEAEDEDDEGEDDAEEAGEADDERTELTYTEVEPADDAESGGEDVESHETDEITEKFAAEDVIVDEDTVDVPVAAAGDAGGTAVDDGPEVGEVSPEELVAETEPDDEDDVGLEGSTGSGSETETETETETENGTVAETQTVAEPASETGTENGNGNGNGNDLGERWEEASEEDESNTAQRIVIDESGIAETETTERERDRDHDPGGMVWADPEVVQTESGTEIRDDYYGYTDPDDRGKPVLVPDESADLEPWQVEFINSILISDETDYE</sequence>
<name>A0A1I1LFI4_NATHA</name>
<feature type="region of interest" description="Disordered" evidence="3">
    <location>
        <begin position="1"/>
        <end position="135"/>
    </location>
</feature>
<dbReference type="EMBL" id="FOKW01000016">
    <property type="protein sequence ID" value="SFC71745.1"/>
    <property type="molecule type" value="Genomic_DNA"/>
</dbReference>
<evidence type="ECO:0000256" key="2">
    <source>
        <dbReference type="ARBA" id="ARBA00022440"/>
    </source>
</evidence>
<dbReference type="InterPro" id="IPR006752">
    <property type="entry name" value="Arch_fla_DE"/>
</dbReference>
<feature type="compositionally biased region" description="Polar residues" evidence="3">
    <location>
        <begin position="117"/>
        <end position="128"/>
    </location>
</feature>
<dbReference type="Pfam" id="PF05377">
    <property type="entry name" value="FlaC_arch"/>
    <property type="match status" value="1"/>
</dbReference>
<feature type="compositionally biased region" description="Acidic residues" evidence="3">
    <location>
        <begin position="659"/>
        <end position="684"/>
    </location>
</feature>
<feature type="compositionally biased region" description="Gly residues" evidence="3">
    <location>
        <begin position="172"/>
        <end position="187"/>
    </location>
</feature>
<dbReference type="Proteomes" id="UP000199161">
    <property type="component" value="Unassembled WGS sequence"/>
</dbReference>
<feature type="compositionally biased region" description="Acidic residues" evidence="3">
    <location>
        <begin position="65"/>
        <end position="83"/>
    </location>
</feature>
<organism evidence="5 6">
    <name type="scientific">Natronobacterium haloterrestre</name>
    <name type="common">Halobiforma haloterrestris</name>
    <dbReference type="NCBI Taxonomy" id="148448"/>
    <lineage>
        <taxon>Archaea</taxon>
        <taxon>Methanobacteriati</taxon>
        <taxon>Methanobacteriota</taxon>
        <taxon>Stenosarchaea group</taxon>
        <taxon>Halobacteria</taxon>
        <taxon>Halobacteriales</taxon>
        <taxon>Natrialbaceae</taxon>
        <taxon>Natronobacterium</taxon>
    </lineage>
</organism>
<dbReference type="PANTHER" id="PTHR40698">
    <property type="entry name" value="FLAGELLA-RELATED PROTEIN E-RELATED-RELATED"/>
    <property type="match status" value="1"/>
</dbReference>
<proteinExistence type="predicted"/>
<keyword evidence="5" id="KW-0969">Cilium</keyword>
<feature type="compositionally biased region" description="Acidic residues" evidence="3">
    <location>
        <begin position="194"/>
        <end position="263"/>
    </location>
</feature>
<keyword evidence="5" id="KW-0966">Cell projection</keyword>